<dbReference type="Gramene" id="RZC66814">
    <property type="protein sequence ID" value="RZC66814"/>
    <property type="gene ID" value="C5167_010500"/>
</dbReference>
<evidence type="ECO:0000313" key="2">
    <source>
        <dbReference type="Proteomes" id="UP000316621"/>
    </source>
</evidence>
<reference evidence="1 2" key="1">
    <citation type="journal article" date="2018" name="Science">
        <title>The opium poppy genome and morphinan production.</title>
        <authorList>
            <person name="Guo L."/>
            <person name="Winzer T."/>
            <person name="Yang X."/>
            <person name="Li Y."/>
            <person name="Ning Z."/>
            <person name="He Z."/>
            <person name="Teodor R."/>
            <person name="Lu Y."/>
            <person name="Bowser T.A."/>
            <person name="Graham I.A."/>
            <person name="Ye K."/>
        </authorList>
    </citation>
    <scope>NUCLEOTIDE SEQUENCE [LARGE SCALE GENOMIC DNA]</scope>
    <source>
        <strain evidence="2">cv. HN1</strain>
        <tissue evidence="1">Leaves</tissue>
    </source>
</reference>
<dbReference type="Proteomes" id="UP000316621">
    <property type="component" value="Chromosome 6"/>
</dbReference>
<proteinExistence type="predicted"/>
<keyword evidence="2" id="KW-1185">Reference proteome</keyword>
<organism evidence="1 2">
    <name type="scientific">Papaver somniferum</name>
    <name type="common">Opium poppy</name>
    <dbReference type="NCBI Taxonomy" id="3469"/>
    <lineage>
        <taxon>Eukaryota</taxon>
        <taxon>Viridiplantae</taxon>
        <taxon>Streptophyta</taxon>
        <taxon>Embryophyta</taxon>
        <taxon>Tracheophyta</taxon>
        <taxon>Spermatophyta</taxon>
        <taxon>Magnoliopsida</taxon>
        <taxon>Ranunculales</taxon>
        <taxon>Papaveraceae</taxon>
        <taxon>Papaveroideae</taxon>
        <taxon>Papaver</taxon>
    </lineage>
</organism>
<accession>A0A4Y7K0F9</accession>
<dbReference type="EMBL" id="CM010720">
    <property type="protein sequence ID" value="RZC66814.1"/>
    <property type="molecule type" value="Genomic_DNA"/>
</dbReference>
<evidence type="ECO:0000313" key="1">
    <source>
        <dbReference type="EMBL" id="RZC66814.1"/>
    </source>
</evidence>
<dbReference type="AlphaFoldDB" id="A0A4Y7K0F9"/>
<gene>
    <name evidence="1" type="ORF">C5167_010500</name>
</gene>
<protein>
    <submittedName>
        <fullName evidence="1">Uncharacterized protein</fullName>
    </submittedName>
</protein>
<name>A0A4Y7K0F9_PAPSO</name>
<sequence>MVKDSMLCFKLTYSKSQAWVKIKSQARVISRAKPSLSSQGMACARKPIKKIYNCLDYLLEV</sequence>